<feature type="compositionally biased region" description="Basic and acidic residues" evidence="1">
    <location>
        <begin position="19"/>
        <end position="36"/>
    </location>
</feature>
<keyword evidence="3" id="KW-1185">Reference proteome</keyword>
<dbReference type="EMBL" id="PDET01000005">
    <property type="protein sequence ID" value="PRD15790.1"/>
    <property type="molecule type" value="Genomic_DNA"/>
</dbReference>
<sequence>MPGKADGLSPLTRQSAALSEERRPGFGRMDADERHSRAGRASVPVREADERSDGTAKRREDRRVSGDSP</sequence>
<proteinExistence type="predicted"/>
<dbReference type="Proteomes" id="UP000239181">
    <property type="component" value="Unassembled WGS sequence"/>
</dbReference>
<feature type="compositionally biased region" description="Basic and acidic residues" evidence="1">
    <location>
        <begin position="46"/>
        <end position="69"/>
    </location>
</feature>
<feature type="region of interest" description="Disordered" evidence="1">
    <location>
        <begin position="1"/>
        <end position="69"/>
    </location>
</feature>
<evidence type="ECO:0000256" key="1">
    <source>
        <dbReference type="SAM" id="MobiDB-lite"/>
    </source>
</evidence>
<organism evidence="2 3">
    <name type="scientific">Pantoea coffeiphila</name>
    <dbReference type="NCBI Taxonomy" id="1465635"/>
    <lineage>
        <taxon>Bacteria</taxon>
        <taxon>Pseudomonadati</taxon>
        <taxon>Pseudomonadota</taxon>
        <taxon>Gammaproteobacteria</taxon>
        <taxon>Enterobacterales</taxon>
        <taxon>Erwiniaceae</taxon>
        <taxon>Pantoea</taxon>
    </lineage>
</organism>
<name>A0A2S9IDC7_9GAMM</name>
<accession>A0A2S9IDC7</accession>
<protein>
    <submittedName>
        <fullName evidence="2">Uncharacterized protein</fullName>
    </submittedName>
</protein>
<reference evidence="2 3" key="1">
    <citation type="submission" date="2017-10" db="EMBL/GenBank/DDBJ databases">
        <title>Draft genome of two endophytic bacteria isolated from 'guarana' Paullinia cupana (Mart.) Ducke.</title>
        <authorList>
            <person name="Siqueira K.A."/>
            <person name="Liotti R.G."/>
            <person name="Mendes T.A."/>
            <person name="Soares M.A."/>
        </authorList>
    </citation>
    <scope>NUCLEOTIDE SEQUENCE [LARGE SCALE GENOMIC DNA]</scope>
    <source>
        <strain evidence="2 3">342</strain>
    </source>
</reference>
<evidence type="ECO:0000313" key="3">
    <source>
        <dbReference type="Proteomes" id="UP000239181"/>
    </source>
</evidence>
<comment type="caution">
    <text evidence="2">The sequence shown here is derived from an EMBL/GenBank/DDBJ whole genome shotgun (WGS) entry which is preliminary data.</text>
</comment>
<dbReference type="AlphaFoldDB" id="A0A2S9IDC7"/>
<evidence type="ECO:0000313" key="2">
    <source>
        <dbReference type="EMBL" id="PRD15790.1"/>
    </source>
</evidence>
<gene>
    <name evidence="2" type="ORF">CQW29_09560</name>
</gene>